<dbReference type="RefSeq" id="WP_062000164.1">
    <property type="nucleotide sequence ID" value="NZ_NBTY01000052.1"/>
</dbReference>
<evidence type="ECO:0000256" key="1">
    <source>
        <dbReference type="SAM" id="Coils"/>
    </source>
</evidence>
<keyword evidence="1" id="KW-0175">Coiled coil</keyword>
<accession>A0A242N1Y3</accession>
<reference evidence="2 3" key="1">
    <citation type="submission" date="2017-03" db="EMBL/GenBank/DDBJ databases">
        <title>Genome analysis of strain PAMC 26510.</title>
        <authorList>
            <person name="Oh H.-M."/>
            <person name="Yang J.-A."/>
        </authorList>
    </citation>
    <scope>NUCLEOTIDE SEQUENCE [LARGE SCALE GENOMIC DNA]</scope>
    <source>
        <strain evidence="2 3">PAMC 26510</strain>
    </source>
</reference>
<gene>
    <name evidence="2" type="ORF">PAMC26510_08440</name>
</gene>
<dbReference type="EMBL" id="NBTY01000052">
    <property type="protein sequence ID" value="OTP77687.1"/>
    <property type="molecule type" value="Genomic_DNA"/>
</dbReference>
<evidence type="ECO:0000313" key="3">
    <source>
        <dbReference type="Proteomes" id="UP000194546"/>
    </source>
</evidence>
<dbReference type="CDD" id="cd02440">
    <property type="entry name" value="AdoMet_MTases"/>
    <property type="match status" value="1"/>
</dbReference>
<dbReference type="Proteomes" id="UP000194546">
    <property type="component" value="Unassembled WGS sequence"/>
</dbReference>
<dbReference type="AlphaFoldDB" id="A0A242N1Y3"/>
<protein>
    <submittedName>
        <fullName evidence="2">WbbD</fullName>
    </submittedName>
</protein>
<comment type="caution">
    <text evidence="2">The sequence shown here is derived from an EMBL/GenBank/DDBJ whole genome shotgun (WGS) entry which is preliminary data.</text>
</comment>
<evidence type="ECO:0000313" key="2">
    <source>
        <dbReference type="EMBL" id="OTP77687.1"/>
    </source>
</evidence>
<sequence length="497" mass="54084">MVSDDFYRALEDRFRGSRELIKSRQSVYLPLVEALANRVQKKVLDVGCGRAEWLELLGERGVPAEGLDLNEDFVAEGKRAGLAVFSADAMQYLAQQPDQSYGLISAFHVVEHLGFENLLLFLREAYRVVDDGGAILLETPNPANLVVGACNFYLDPTHERPIPSILLSFAAEFSGFKRVVIVPVNRGFLQNNLELMPTELSGASVINKVVSSLDQNFMQAPDYAIIAFKKAGNELVEVADSLVSDSPLPVSAKETEDVNALLERVIEAEAERAALRAEAASAHAQLHDAVARTDDTQLRLSEAQGQLSEAQGQLSEAVGRLQFLQARLADARERADAAEVRANNSAQLQRAQELEAQLHATQARAAAAEDLAHRSQQHVIALLSSSSWRLSAPVRTVGTLMRKFRGSPRAVNGTVKLVMLHAVAYVQCRPVLKQRVANLLAKFPRARAFVARYVGFATAQNVVAGAPLAPVESTEGLTTRGRAIYADLAEAKSANTK</sequence>
<organism evidence="2 3">
    <name type="scientific">Caballeronia sordidicola</name>
    <name type="common">Burkholderia sordidicola</name>
    <dbReference type="NCBI Taxonomy" id="196367"/>
    <lineage>
        <taxon>Bacteria</taxon>
        <taxon>Pseudomonadati</taxon>
        <taxon>Pseudomonadota</taxon>
        <taxon>Betaproteobacteria</taxon>
        <taxon>Burkholderiales</taxon>
        <taxon>Burkholderiaceae</taxon>
        <taxon>Caballeronia</taxon>
    </lineage>
</organism>
<dbReference type="SUPFAM" id="SSF53335">
    <property type="entry name" value="S-adenosyl-L-methionine-dependent methyltransferases"/>
    <property type="match status" value="1"/>
</dbReference>
<name>A0A242N1Y3_CABSO</name>
<dbReference type="Pfam" id="PF13489">
    <property type="entry name" value="Methyltransf_23"/>
    <property type="match status" value="1"/>
</dbReference>
<dbReference type="InterPro" id="IPR029063">
    <property type="entry name" value="SAM-dependent_MTases_sf"/>
</dbReference>
<dbReference type="Gene3D" id="3.40.50.150">
    <property type="entry name" value="Vaccinia Virus protein VP39"/>
    <property type="match status" value="1"/>
</dbReference>
<feature type="coiled-coil region" evidence="1">
    <location>
        <begin position="251"/>
        <end position="371"/>
    </location>
</feature>
<proteinExistence type="predicted"/>